<dbReference type="Pfam" id="PF20092">
    <property type="entry name" value="DUF6483"/>
    <property type="match status" value="1"/>
</dbReference>
<protein>
    <submittedName>
        <fullName evidence="1">Uncharacterized protein</fullName>
    </submittedName>
</protein>
<organism evidence="1 2">
    <name type="scientific">Clostridium gallinarum</name>
    <dbReference type="NCBI Taxonomy" id="2762246"/>
    <lineage>
        <taxon>Bacteria</taxon>
        <taxon>Bacillati</taxon>
        <taxon>Bacillota</taxon>
        <taxon>Clostridia</taxon>
        <taxon>Eubacteriales</taxon>
        <taxon>Clostridiaceae</taxon>
        <taxon>Clostridium</taxon>
    </lineage>
</organism>
<reference evidence="1 2" key="1">
    <citation type="submission" date="2020-08" db="EMBL/GenBank/DDBJ databases">
        <title>A Genomic Blueprint of the Chicken Gut Microbiome.</title>
        <authorList>
            <person name="Gilroy R."/>
            <person name="Ravi A."/>
            <person name="Getino M."/>
            <person name="Pursley I."/>
            <person name="Horton D.L."/>
            <person name="Alikhan N.-F."/>
            <person name="Baker D."/>
            <person name="Gharbi K."/>
            <person name="Hall N."/>
            <person name="Watson M."/>
            <person name="Adriaenssens E.M."/>
            <person name="Foster-Nyarko E."/>
            <person name="Jarju S."/>
            <person name="Secka A."/>
            <person name="Antonio M."/>
            <person name="Oren A."/>
            <person name="Chaudhuri R."/>
            <person name="La Ragione R.M."/>
            <person name="Hildebrand F."/>
            <person name="Pallen M.J."/>
        </authorList>
    </citation>
    <scope>NUCLEOTIDE SEQUENCE [LARGE SCALE GENOMIC DNA]</scope>
    <source>
        <strain evidence="1 2">Sa3CUN1</strain>
    </source>
</reference>
<name>A0ABR8Q3X2_9CLOT</name>
<keyword evidence="2" id="KW-1185">Reference proteome</keyword>
<gene>
    <name evidence="1" type="ORF">H9660_08160</name>
</gene>
<accession>A0ABR8Q3X2</accession>
<dbReference type="EMBL" id="JACSQZ010000024">
    <property type="protein sequence ID" value="MBD7915122.1"/>
    <property type="molecule type" value="Genomic_DNA"/>
</dbReference>
<evidence type="ECO:0000313" key="2">
    <source>
        <dbReference type="Proteomes" id="UP000640335"/>
    </source>
</evidence>
<sequence>MNIEKLINELSRNFIKALVKKEDDNMLVMNLEDSGSSEILRIILKSLIDKKEYNKAENFLFEEIEKNKSEVNYKVAVDFYEELLEKSDEDLIENNFSREEVLQGLKDLESIFKKI</sequence>
<dbReference type="InterPro" id="IPR045507">
    <property type="entry name" value="DUF6483"/>
</dbReference>
<evidence type="ECO:0000313" key="1">
    <source>
        <dbReference type="EMBL" id="MBD7915122.1"/>
    </source>
</evidence>
<dbReference type="Proteomes" id="UP000640335">
    <property type="component" value="Unassembled WGS sequence"/>
</dbReference>
<comment type="caution">
    <text evidence="1">The sequence shown here is derived from an EMBL/GenBank/DDBJ whole genome shotgun (WGS) entry which is preliminary data.</text>
</comment>
<proteinExistence type="predicted"/>